<dbReference type="Pfam" id="PF03108">
    <property type="entry name" value="DBD_Tnp_Mut"/>
    <property type="match status" value="1"/>
</dbReference>
<dbReference type="InterPro" id="IPR007527">
    <property type="entry name" value="Znf_SWIM"/>
</dbReference>
<keyword evidence="3" id="KW-0862">Zinc</keyword>
<evidence type="ECO:0000256" key="5">
    <source>
        <dbReference type="SAM" id="MobiDB-lite"/>
    </source>
</evidence>
<comment type="caution">
    <text evidence="8">The sequence shown here is derived from an EMBL/GenBank/DDBJ whole genome shotgun (WGS) entry which is preliminary data.</text>
</comment>
<dbReference type="Pfam" id="PF10551">
    <property type="entry name" value="MULE"/>
    <property type="match status" value="1"/>
</dbReference>
<reference evidence="8 9" key="1">
    <citation type="submission" date="2024-01" db="EMBL/GenBank/DDBJ databases">
        <title>A telomere-to-telomere, gap-free genome of sweet tea (Lithocarpus litseifolius).</title>
        <authorList>
            <person name="Zhou J."/>
        </authorList>
    </citation>
    <scope>NUCLEOTIDE SEQUENCE [LARGE SCALE GENOMIC DNA]</scope>
    <source>
        <strain evidence="8">Zhou-2022a</strain>
        <tissue evidence="8">Leaf</tissue>
    </source>
</reference>
<organism evidence="8 9">
    <name type="scientific">Lithocarpus litseifolius</name>
    <dbReference type="NCBI Taxonomy" id="425828"/>
    <lineage>
        <taxon>Eukaryota</taxon>
        <taxon>Viridiplantae</taxon>
        <taxon>Streptophyta</taxon>
        <taxon>Embryophyta</taxon>
        <taxon>Tracheophyta</taxon>
        <taxon>Spermatophyta</taxon>
        <taxon>Magnoliopsida</taxon>
        <taxon>eudicotyledons</taxon>
        <taxon>Gunneridae</taxon>
        <taxon>Pentapetalae</taxon>
        <taxon>rosids</taxon>
        <taxon>fabids</taxon>
        <taxon>Fagales</taxon>
        <taxon>Fagaceae</taxon>
        <taxon>Lithocarpus</taxon>
    </lineage>
</organism>
<dbReference type="PANTHER" id="PTHR31973:SF187">
    <property type="entry name" value="MUTATOR TRANSPOSASE MUDRA PROTEIN"/>
    <property type="match status" value="1"/>
</dbReference>
<dbReference type="PANTHER" id="PTHR31973">
    <property type="entry name" value="POLYPROTEIN, PUTATIVE-RELATED"/>
    <property type="match status" value="1"/>
</dbReference>
<keyword evidence="9" id="KW-1185">Reference proteome</keyword>
<dbReference type="GO" id="GO:0008270">
    <property type="term" value="F:zinc ion binding"/>
    <property type="evidence" value="ECO:0007669"/>
    <property type="project" value="UniProtKB-KW"/>
</dbReference>
<dbReference type="InterPro" id="IPR018289">
    <property type="entry name" value="MULE_transposase_dom"/>
</dbReference>
<dbReference type="Proteomes" id="UP001459277">
    <property type="component" value="Unassembled WGS sequence"/>
</dbReference>
<keyword evidence="2 4" id="KW-0863">Zinc-finger</keyword>
<evidence type="ECO:0000313" key="9">
    <source>
        <dbReference type="Proteomes" id="UP001459277"/>
    </source>
</evidence>
<evidence type="ECO:0000259" key="6">
    <source>
        <dbReference type="PROSITE" id="PS50158"/>
    </source>
</evidence>
<dbReference type="PROSITE" id="PS50966">
    <property type="entry name" value="ZF_SWIM"/>
    <property type="match status" value="1"/>
</dbReference>
<feature type="compositionally biased region" description="Basic and acidic residues" evidence="5">
    <location>
        <begin position="71"/>
        <end position="91"/>
    </location>
</feature>
<sequence>MLDKFIRLEAGSEHSPRQTGLSTPGRSLEAGSAKGRSSNAKGRRSEGEGSKLGEREGSESEDEGSALGWRRAGDRNAKGRSSEGEGSESGKAKGRSRKAKGRRSGNAKGRKAKGRMRVDGGMRRVEAIDDEINRALNMDQPFDMSIHHGGVFITHSDAHVEYAKGTELRVSDVDPDTFAIFDMQQYAKDLGITNVAEFFYRIPHMELHNGLFPLKKDDDVRAVRDWLEFAPERYERPSSPIDPSTYIAPSIHIVQTTAYDQSNVNACEQNTSNWVPTCFSDEEHNIKSGESDYGHSDVLCTPVNSEDDEEHPKYIEFRAEVDMPDPVFEKGMLFSDHKEFKRAVQSYRIKHGYPLLIVKNESRKVSYKCENCEWYIYASWDREENSLLLKTYREKHTCSRAFHSRMVSARWIAIAWLEVFRGRPNIKSAEIKEGIKNQFQVDISLDKAFRARQIALEMLKGRFAYQFERARDYCEELRVSNPGTTAKINLHTPTLHFKRMYVCLAACRTGFLEECRPIISLDACHLRGFLKGQLLAAVGIDGNDRMYPIAFAVCEGETKDSWSWFLEFLLADIGPVRERGWTFISDQQKGLLPALATVAPEAHTRFCVRHLYANFKKEHKGKLLKDLMWAAARETTRSGFEAKMEMMRNVDVNAYGHLMGIDCAHWSRHAFSTWPKCDMLLNNLCGSFNSKIIDARDKSILTMCEMIRRYLMKRIPRNKDTMLKKSGPICPRIQDKLEVNKEATRDCTSTWSGGSKFEVHCKGKQFVVDLDKHTCACYRWDLTSIPCKHAVSAIAYKKEKAENYVHHYYKVETYLRTYSHLIQPTNGEEFWPKEASDKILPPKMLVQPGRPKENKRKKATDEARRISHKLKKSSAAQKCTNCGQLGHNKRGCKVPSKSNDASEGQIEQRQGATSTIGRQNHVSTQTSVARSNGVGGSRKGAGASVGKGRAGKG</sequence>
<evidence type="ECO:0008006" key="10">
    <source>
        <dbReference type="Google" id="ProtNLM"/>
    </source>
</evidence>
<gene>
    <name evidence="8" type="ORF">SO802_031925</name>
</gene>
<feature type="region of interest" description="Disordered" evidence="5">
    <location>
        <begin position="1"/>
        <end position="117"/>
    </location>
</feature>
<dbReference type="EMBL" id="JAZDWU010000011">
    <property type="protein sequence ID" value="KAK9986974.1"/>
    <property type="molecule type" value="Genomic_DNA"/>
</dbReference>
<keyword evidence="1" id="KW-0479">Metal-binding</keyword>
<feature type="compositionally biased region" description="Basic and acidic residues" evidence="5">
    <location>
        <begin position="1"/>
        <end position="16"/>
    </location>
</feature>
<dbReference type="Pfam" id="PF26130">
    <property type="entry name" value="PB1-like"/>
    <property type="match status" value="1"/>
</dbReference>
<name>A0AAW2BQ98_9ROSI</name>
<dbReference type="GO" id="GO:0003676">
    <property type="term" value="F:nucleic acid binding"/>
    <property type="evidence" value="ECO:0007669"/>
    <property type="project" value="InterPro"/>
</dbReference>
<feature type="domain" description="CCHC-type" evidence="6">
    <location>
        <begin position="878"/>
        <end position="893"/>
    </location>
</feature>
<dbReference type="InterPro" id="IPR006564">
    <property type="entry name" value="Znf_PMZ"/>
</dbReference>
<dbReference type="InterPro" id="IPR004332">
    <property type="entry name" value="Transposase_MuDR"/>
</dbReference>
<evidence type="ECO:0000256" key="3">
    <source>
        <dbReference type="ARBA" id="ARBA00022833"/>
    </source>
</evidence>
<dbReference type="InterPro" id="IPR001878">
    <property type="entry name" value="Znf_CCHC"/>
</dbReference>
<evidence type="ECO:0000256" key="2">
    <source>
        <dbReference type="ARBA" id="ARBA00022771"/>
    </source>
</evidence>
<evidence type="ECO:0000313" key="8">
    <source>
        <dbReference type="EMBL" id="KAK9986974.1"/>
    </source>
</evidence>
<feature type="compositionally biased region" description="Polar residues" evidence="5">
    <location>
        <begin position="874"/>
        <end position="883"/>
    </location>
</feature>
<dbReference type="InterPro" id="IPR058594">
    <property type="entry name" value="PB1-like_dom_pln"/>
</dbReference>
<evidence type="ECO:0000259" key="7">
    <source>
        <dbReference type="PROSITE" id="PS50966"/>
    </source>
</evidence>
<evidence type="ECO:0000256" key="1">
    <source>
        <dbReference type="ARBA" id="ARBA00022723"/>
    </source>
</evidence>
<feature type="compositionally biased region" description="Polar residues" evidence="5">
    <location>
        <begin position="896"/>
        <end position="930"/>
    </location>
</feature>
<dbReference type="AlphaFoldDB" id="A0AAW2BQ98"/>
<accession>A0AAW2BQ98</accession>
<protein>
    <recommendedName>
        <fullName evidence="10">SWIM-type domain-containing protein</fullName>
    </recommendedName>
</protein>
<feature type="compositionally biased region" description="Basic residues" evidence="5">
    <location>
        <begin position="92"/>
        <end position="115"/>
    </location>
</feature>
<feature type="compositionally biased region" description="Basic and acidic residues" evidence="5">
    <location>
        <begin position="43"/>
        <end position="58"/>
    </location>
</feature>
<feature type="compositionally biased region" description="Gly residues" evidence="5">
    <location>
        <begin position="933"/>
        <end position="945"/>
    </location>
</feature>
<feature type="domain" description="SWIM-type" evidence="7">
    <location>
        <begin position="766"/>
        <end position="798"/>
    </location>
</feature>
<proteinExistence type="predicted"/>
<feature type="region of interest" description="Disordered" evidence="5">
    <location>
        <begin position="842"/>
        <end position="953"/>
    </location>
</feature>
<dbReference type="SMART" id="SM00575">
    <property type="entry name" value="ZnF_PMZ"/>
    <property type="match status" value="1"/>
</dbReference>
<evidence type="ECO:0000256" key="4">
    <source>
        <dbReference type="PROSITE-ProRule" id="PRU00047"/>
    </source>
</evidence>
<dbReference type="Pfam" id="PF04434">
    <property type="entry name" value="SWIM"/>
    <property type="match status" value="1"/>
</dbReference>
<dbReference type="PROSITE" id="PS50158">
    <property type="entry name" value="ZF_CCHC"/>
    <property type="match status" value="1"/>
</dbReference>